<feature type="transmembrane region" description="Helical" evidence="1">
    <location>
        <begin position="150"/>
        <end position="172"/>
    </location>
</feature>
<accession>E1JTN5</accession>
<feature type="transmembrane region" description="Helical" evidence="1">
    <location>
        <begin position="92"/>
        <end position="110"/>
    </location>
</feature>
<comment type="caution">
    <text evidence="2">The sequence shown here is derived from an EMBL/GenBank/DDBJ whole genome shotgun (WGS) entry which is preliminary data.</text>
</comment>
<dbReference type="STRING" id="596151.DesfrDRAFT_0984"/>
<dbReference type="InterPro" id="IPR046740">
    <property type="entry name" value="DUF6790"/>
</dbReference>
<dbReference type="EMBL" id="AECZ01000005">
    <property type="protein sequence ID" value="EFL52164.1"/>
    <property type="molecule type" value="Genomic_DNA"/>
</dbReference>
<proteinExistence type="predicted"/>
<keyword evidence="3" id="KW-1185">Reference proteome</keyword>
<keyword evidence="1" id="KW-0472">Membrane</keyword>
<evidence type="ECO:0000313" key="2">
    <source>
        <dbReference type="EMBL" id="EFL52164.1"/>
    </source>
</evidence>
<reference evidence="2 3" key="1">
    <citation type="submission" date="2010-08" db="EMBL/GenBank/DDBJ databases">
        <title>The draft genome of Desulfovibrio fructosovorans JJ.</title>
        <authorList>
            <consortium name="US DOE Joint Genome Institute (JGI-PGF)"/>
            <person name="Lucas S."/>
            <person name="Copeland A."/>
            <person name="Lapidus A."/>
            <person name="Cheng J.-F."/>
            <person name="Bruce D."/>
            <person name="Goodwin L."/>
            <person name="Pitluck S."/>
            <person name="Land M.L."/>
            <person name="Hauser L."/>
            <person name="Chang Y.-J."/>
            <person name="Jeffries C."/>
            <person name="Wall J.D."/>
            <person name="Stahl D.A."/>
            <person name="Arkin A.P."/>
            <person name="Dehal P."/>
            <person name="Stolyar S.M."/>
            <person name="Hazen T.C."/>
            <person name="Woyke T.J."/>
        </authorList>
    </citation>
    <scope>NUCLEOTIDE SEQUENCE [LARGE SCALE GENOMIC DNA]</scope>
    <source>
        <strain evidence="2 3">JJ</strain>
    </source>
</reference>
<protein>
    <recommendedName>
        <fullName evidence="4">Transmembrane protein</fullName>
    </recommendedName>
</protein>
<evidence type="ECO:0008006" key="4">
    <source>
        <dbReference type="Google" id="ProtNLM"/>
    </source>
</evidence>
<evidence type="ECO:0000256" key="1">
    <source>
        <dbReference type="SAM" id="Phobius"/>
    </source>
</evidence>
<feature type="transmembrane region" description="Helical" evidence="1">
    <location>
        <begin position="117"/>
        <end position="138"/>
    </location>
</feature>
<gene>
    <name evidence="2" type="ORF">DesfrDRAFT_0984</name>
</gene>
<feature type="transmembrane region" description="Helical" evidence="1">
    <location>
        <begin position="29"/>
        <end position="45"/>
    </location>
</feature>
<dbReference type="Proteomes" id="UP000006250">
    <property type="component" value="Unassembled WGS sequence"/>
</dbReference>
<name>E1JTN5_SOLFR</name>
<keyword evidence="1" id="KW-0812">Transmembrane</keyword>
<evidence type="ECO:0000313" key="3">
    <source>
        <dbReference type="Proteomes" id="UP000006250"/>
    </source>
</evidence>
<dbReference type="OrthoDB" id="281633at2"/>
<dbReference type="eggNOG" id="ENOG50335JP">
    <property type="taxonomic scope" value="Bacteria"/>
</dbReference>
<dbReference type="AlphaFoldDB" id="E1JTN5"/>
<keyword evidence="1" id="KW-1133">Transmembrane helix</keyword>
<feature type="transmembrane region" description="Helical" evidence="1">
    <location>
        <begin position="57"/>
        <end position="77"/>
    </location>
</feature>
<dbReference type="RefSeq" id="WP_005991661.1">
    <property type="nucleotide sequence ID" value="NZ_AECZ01000005.1"/>
</dbReference>
<sequence length="180" mass="18996" precursor="true">MELLAAFLTALVAFFAASALPDYGSGLLLVLGPLFGLLVAARKGLRGHERLAYALKYLVFFFVGVGGIWGGVGHVFFADKIAASIGWAPSPFQFEVGMANFGFGLAGILVPFFRPGYWFGAAVGQCVFMLGAAAGHIASMRAGNFAPNNAGVIFYTDILGPVAMLVLFAILARAKESRPR</sequence>
<organism evidence="2 3">
    <name type="scientific">Solidesulfovibrio fructosivorans JJ]</name>
    <dbReference type="NCBI Taxonomy" id="596151"/>
    <lineage>
        <taxon>Bacteria</taxon>
        <taxon>Pseudomonadati</taxon>
        <taxon>Thermodesulfobacteriota</taxon>
        <taxon>Desulfovibrionia</taxon>
        <taxon>Desulfovibrionales</taxon>
        <taxon>Desulfovibrionaceae</taxon>
        <taxon>Solidesulfovibrio</taxon>
    </lineage>
</organism>
<dbReference type="Pfam" id="PF20589">
    <property type="entry name" value="DUF6790"/>
    <property type="match status" value="1"/>
</dbReference>